<evidence type="ECO:0000313" key="2">
    <source>
        <dbReference type="Proteomes" id="UP000306954"/>
    </source>
</evidence>
<protein>
    <submittedName>
        <fullName evidence="1">Uncharacterized protein</fullName>
    </submittedName>
</protein>
<dbReference type="AlphaFoldDB" id="A0A4T0KSA2"/>
<reference evidence="1 2" key="1">
    <citation type="submission" date="2019-03" db="EMBL/GenBank/DDBJ databases">
        <title>Sequencing 23 genomes of Wallemia ichthyophaga.</title>
        <authorList>
            <person name="Gostincar C."/>
        </authorList>
    </citation>
    <scope>NUCLEOTIDE SEQUENCE [LARGE SCALE GENOMIC DNA]</scope>
    <source>
        <strain evidence="1 2">EXF-8621</strain>
    </source>
</reference>
<name>A0A4T0KSA2_WALIC</name>
<evidence type="ECO:0000313" key="1">
    <source>
        <dbReference type="EMBL" id="TIB16965.1"/>
    </source>
</evidence>
<gene>
    <name evidence="1" type="ORF">E3P90_00250</name>
</gene>
<accession>A0A4T0KSA2</accession>
<comment type="caution">
    <text evidence="1">The sequence shown here is derived from an EMBL/GenBank/DDBJ whole genome shotgun (WGS) entry which is preliminary data.</text>
</comment>
<dbReference type="EMBL" id="SPOF01000002">
    <property type="protein sequence ID" value="TIB16965.1"/>
    <property type="molecule type" value="Genomic_DNA"/>
</dbReference>
<organism evidence="1 2">
    <name type="scientific">Wallemia ichthyophaga</name>
    <dbReference type="NCBI Taxonomy" id="245174"/>
    <lineage>
        <taxon>Eukaryota</taxon>
        <taxon>Fungi</taxon>
        <taxon>Dikarya</taxon>
        <taxon>Basidiomycota</taxon>
        <taxon>Wallemiomycotina</taxon>
        <taxon>Wallemiomycetes</taxon>
        <taxon>Wallemiales</taxon>
        <taxon>Wallemiaceae</taxon>
        <taxon>Wallemia</taxon>
    </lineage>
</organism>
<dbReference type="OMA" id="TEMSINT"/>
<dbReference type="Proteomes" id="UP000306954">
    <property type="component" value="Unassembled WGS sequence"/>
</dbReference>
<sequence>MISVEETINLIENIRNQPNDSNLLEALRVLVAVDYTTALFSTITQSVLISSHIKYTEKITFFKSLTEFKLSSGFNLIGLLDSVSSFNQPPSLKFSYFAGVLLAVQSDNLKLRIECENALICELEDSLLLEKVAINDDTYLQALISILPHIPSSKLRLMDTKPLTILFAKILFDSLSVDSLDGSIETKCTEMQQRTHYPSISSISQTLTRLFTLRSRQDSSELEQVLSTLLALVSQNERMRLQSESTEMSINTQVMSHFKILLYTSITILYGTITHLATSNGFECVEGVEYDLPLATLRIMSRLAIINSILNPDGELRQWRSINMLCVDMINAQKDVKQSEQVLDMLVAETTLDNYKHLSKVNHLFHIAEFVVLNCTVEFAVAILLPVCDRYLEDSTDMVTFENAHSVTLTLFAGVKPNALDQVLVARVMSYSITLLKVMRILSQEQFRLAYQSVIKKVSAHSTDLTQWCIDGLLDSYKSVEEDQKIKIAYTLPTLLPLINHHLLDSFLVSLERLLSSHWIAENREDLLTLTYKSIKLTGDESNLLKCLNWWGDYTSRIKSLPIKSRL</sequence>
<proteinExistence type="predicted"/>